<evidence type="ECO:0000313" key="2">
    <source>
        <dbReference type="EMBL" id="MFD2673460.1"/>
    </source>
</evidence>
<feature type="transmembrane region" description="Helical" evidence="1">
    <location>
        <begin position="6"/>
        <end position="25"/>
    </location>
</feature>
<keyword evidence="3" id="KW-1185">Reference proteome</keyword>
<protein>
    <submittedName>
        <fullName evidence="2">Uncharacterized protein</fullName>
    </submittedName>
</protein>
<feature type="transmembrane region" description="Helical" evidence="1">
    <location>
        <begin position="53"/>
        <end position="74"/>
    </location>
</feature>
<keyword evidence="1" id="KW-0812">Transmembrane</keyword>
<keyword evidence="1" id="KW-0472">Membrane</keyword>
<sequence>MSSMTLLLLVVLIIVISGIGIWYTVKVGREQPVEHDGDVSQARMKHKLSRNPVLLAYALFPVLVILGAIFIYLFTGG</sequence>
<dbReference type="RefSeq" id="WP_379931048.1">
    <property type="nucleotide sequence ID" value="NZ_JBHUMM010000044.1"/>
</dbReference>
<reference evidence="3" key="1">
    <citation type="journal article" date="2019" name="Int. J. Syst. Evol. Microbiol.">
        <title>The Global Catalogue of Microorganisms (GCM) 10K type strain sequencing project: providing services to taxonomists for standard genome sequencing and annotation.</title>
        <authorList>
            <consortium name="The Broad Institute Genomics Platform"/>
            <consortium name="The Broad Institute Genome Sequencing Center for Infectious Disease"/>
            <person name="Wu L."/>
            <person name="Ma J."/>
        </authorList>
    </citation>
    <scope>NUCLEOTIDE SEQUENCE [LARGE SCALE GENOMIC DNA]</scope>
    <source>
        <strain evidence="3">KCTC 33676</strain>
    </source>
</reference>
<proteinExistence type="predicted"/>
<name>A0ABW5RFB5_9BACL</name>
<organism evidence="2 3">
    <name type="scientific">Marinicrinis sediminis</name>
    <dbReference type="NCBI Taxonomy" id="1652465"/>
    <lineage>
        <taxon>Bacteria</taxon>
        <taxon>Bacillati</taxon>
        <taxon>Bacillota</taxon>
        <taxon>Bacilli</taxon>
        <taxon>Bacillales</taxon>
        <taxon>Paenibacillaceae</taxon>
    </lineage>
</organism>
<dbReference type="Proteomes" id="UP001597497">
    <property type="component" value="Unassembled WGS sequence"/>
</dbReference>
<gene>
    <name evidence="2" type="ORF">ACFSUC_18080</name>
</gene>
<evidence type="ECO:0000256" key="1">
    <source>
        <dbReference type="SAM" id="Phobius"/>
    </source>
</evidence>
<keyword evidence="1" id="KW-1133">Transmembrane helix</keyword>
<comment type="caution">
    <text evidence="2">The sequence shown here is derived from an EMBL/GenBank/DDBJ whole genome shotgun (WGS) entry which is preliminary data.</text>
</comment>
<dbReference type="EMBL" id="JBHUMM010000044">
    <property type="protein sequence ID" value="MFD2673460.1"/>
    <property type="molecule type" value="Genomic_DNA"/>
</dbReference>
<accession>A0ABW5RFB5</accession>
<evidence type="ECO:0000313" key="3">
    <source>
        <dbReference type="Proteomes" id="UP001597497"/>
    </source>
</evidence>